<sequence>MKLPFVLLTGLAFLSNVILAQDLSSALTGLPPCTNPCIQQVVAKYNCSSSSCICTSAAFQKDLLLCVDNTCSAADQLLAAGLGSTIGSTMCAGVQIPSRGREMRNDVVILAAVTYPIITLRYYQRLTIARQAWLDDWMALATTILLGAFDGIAIASTYKGFGDHIWGIPMENMVPLLKCTPVKAVWDRSIEGKCISLEAFGYAAAAASILEDLVILVLPVSELKNLNLGTKKKIALMFMFSIGSFACVTSIIRLKYVGKIARSLDSTWDNVDPVLWSIIEVHTALICACLPSLKSLLTKYFPVLFKSTLASSSKNRNTGTVSQKVFSKHHSRRRQSDSYLWLPESSGASTNNISAGGAAALGVVGDEEKDIPLRVIETDGREDRRSNRTEE</sequence>
<dbReference type="InterPro" id="IPR008427">
    <property type="entry name" value="Extracellular_membr_CFEM_dom"/>
</dbReference>
<dbReference type="GO" id="GO:0098552">
    <property type="term" value="C:side of membrane"/>
    <property type="evidence" value="ECO:0007669"/>
    <property type="project" value="UniProtKB-KW"/>
</dbReference>
<keyword evidence="8 16" id="KW-0732">Signal</keyword>
<evidence type="ECO:0000256" key="4">
    <source>
        <dbReference type="ARBA" id="ARBA00010031"/>
    </source>
</evidence>
<gene>
    <name evidence="19" type="ORF">B7463_g11247</name>
</gene>
<keyword evidence="12" id="KW-0449">Lipoprotein</keyword>
<feature type="transmembrane region" description="Helical" evidence="15">
    <location>
        <begin position="234"/>
        <end position="254"/>
    </location>
</feature>
<evidence type="ECO:0000256" key="15">
    <source>
        <dbReference type="SAM" id="Phobius"/>
    </source>
</evidence>
<feature type="region of interest" description="Disordered" evidence="14">
    <location>
        <begin position="372"/>
        <end position="391"/>
    </location>
</feature>
<feature type="domain" description="CFEM" evidence="17">
    <location>
        <begin position="27"/>
        <end position="82"/>
    </location>
</feature>
<dbReference type="Proteomes" id="UP000258309">
    <property type="component" value="Unassembled WGS sequence"/>
</dbReference>
<protein>
    <submittedName>
        <fullName evidence="19">Uncharacterized protein</fullName>
    </submittedName>
</protein>
<keyword evidence="9 15" id="KW-1133">Transmembrane helix</keyword>
<keyword evidence="7 15" id="KW-0812">Transmembrane</keyword>
<proteinExistence type="inferred from homology"/>
<dbReference type="Pfam" id="PF20684">
    <property type="entry name" value="Fung_rhodopsin"/>
    <property type="match status" value="1"/>
</dbReference>
<evidence type="ECO:0000256" key="12">
    <source>
        <dbReference type="ARBA" id="ARBA00023288"/>
    </source>
</evidence>
<evidence type="ECO:0000256" key="8">
    <source>
        <dbReference type="ARBA" id="ARBA00022729"/>
    </source>
</evidence>
<evidence type="ECO:0000256" key="2">
    <source>
        <dbReference type="ARBA" id="ARBA00004589"/>
    </source>
</evidence>
<evidence type="ECO:0000256" key="6">
    <source>
        <dbReference type="ARBA" id="ARBA00022622"/>
    </source>
</evidence>
<reference evidence="19 20" key="1">
    <citation type="submission" date="2018-05" db="EMBL/GenBank/DDBJ databases">
        <title>Draft genome sequence of Scytalidium lignicola DSM 105466, a ubiquitous saprotrophic fungus.</title>
        <authorList>
            <person name="Buettner E."/>
            <person name="Gebauer A.M."/>
            <person name="Hofrichter M."/>
            <person name="Liers C."/>
            <person name="Kellner H."/>
        </authorList>
    </citation>
    <scope>NUCLEOTIDE SEQUENCE [LARGE SCALE GENOMIC DNA]</scope>
    <source>
        <strain evidence="19 20">DSM 105466</strain>
    </source>
</reference>
<keyword evidence="5" id="KW-0964">Secreted</keyword>
<evidence type="ECO:0000259" key="17">
    <source>
        <dbReference type="Pfam" id="PF05730"/>
    </source>
</evidence>
<keyword evidence="10 15" id="KW-0472">Membrane</keyword>
<dbReference type="GO" id="GO:0005576">
    <property type="term" value="C:extracellular region"/>
    <property type="evidence" value="ECO:0007669"/>
    <property type="project" value="UniProtKB-SubCell"/>
</dbReference>
<evidence type="ECO:0000256" key="5">
    <source>
        <dbReference type="ARBA" id="ARBA00022525"/>
    </source>
</evidence>
<evidence type="ECO:0000256" key="7">
    <source>
        <dbReference type="ARBA" id="ARBA00022692"/>
    </source>
</evidence>
<evidence type="ECO:0000256" key="11">
    <source>
        <dbReference type="ARBA" id="ARBA00023157"/>
    </source>
</evidence>
<feature type="signal peptide" evidence="16">
    <location>
        <begin position="1"/>
        <end position="20"/>
    </location>
</feature>
<keyword evidence="6" id="KW-0336">GPI-anchor</keyword>
<dbReference type="PANTHER" id="PTHR33048">
    <property type="entry name" value="PTH11-LIKE INTEGRAL MEMBRANE PROTEIN (AFU_ORTHOLOGUE AFUA_5G11245)"/>
    <property type="match status" value="1"/>
</dbReference>
<dbReference type="PANTHER" id="PTHR33048:SF47">
    <property type="entry name" value="INTEGRAL MEMBRANE PROTEIN-RELATED"/>
    <property type="match status" value="1"/>
</dbReference>
<evidence type="ECO:0000256" key="9">
    <source>
        <dbReference type="ARBA" id="ARBA00022989"/>
    </source>
</evidence>
<evidence type="ECO:0000313" key="20">
    <source>
        <dbReference type="Proteomes" id="UP000258309"/>
    </source>
</evidence>
<comment type="similarity">
    <text evidence="4">Belongs to the RBT5 family.</text>
</comment>
<feature type="domain" description="Rhodopsin" evidence="18">
    <location>
        <begin position="173"/>
        <end position="298"/>
    </location>
</feature>
<comment type="subcellular location">
    <subcellularLocation>
        <location evidence="2">Membrane</location>
        <topology evidence="2">Lipid-anchor</topology>
        <topology evidence="2">GPI-anchor</topology>
    </subcellularLocation>
    <subcellularLocation>
        <location evidence="1">Membrane</location>
        <topology evidence="1">Multi-pass membrane protein</topology>
    </subcellularLocation>
    <subcellularLocation>
        <location evidence="3">Secreted</location>
    </subcellularLocation>
</comment>
<keyword evidence="20" id="KW-1185">Reference proteome</keyword>
<keyword evidence="6" id="KW-0325">Glycoprotein</keyword>
<dbReference type="Pfam" id="PF05730">
    <property type="entry name" value="CFEM"/>
    <property type="match status" value="1"/>
</dbReference>
<dbReference type="AlphaFoldDB" id="A0A3E2GVR0"/>
<dbReference type="OrthoDB" id="5342292at2759"/>
<feature type="non-terminal residue" evidence="19">
    <location>
        <position position="1"/>
    </location>
</feature>
<dbReference type="STRING" id="5539.A0A3E2GVR0"/>
<feature type="chain" id="PRO_5017584178" evidence="16">
    <location>
        <begin position="21"/>
        <end position="391"/>
    </location>
</feature>
<feature type="non-terminal residue" evidence="19">
    <location>
        <position position="391"/>
    </location>
</feature>
<evidence type="ECO:0000313" key="19">
    <source>
        <dbReference type="EMBL" id="RFU25092.1"/>
    </source>
</evidence>
<dbReference type="InterPro" id="IPR052337">
    <property type="entry name" value="SAT4-like"/>
</dbReference>
<comment type="caution">
    <text evidence="19">The sequence shown here is derived from an EMBL/GenBank/DDBJ whole genome shotgun (WGS) entry which is preliminary data.</text>
</comment>
<dbReference type="EMBL" id="NCSJ02000365">
    <property type="protein sequence ID" value="RFU25092.1"/>
    <property type="molecule type" value="Genomic_DNA"/>
</dbReference>
<evidence type="ECO:0000259" key="18">
    <source>
        <dbReference type="Pfam" id="PF20684"/>
    </source>
</evidence>
<evidence type="ECO:0000256" key="16">
    <source>
        <dbReference type="SAM" id="SignalP"/>
    </source>
</evidence>
<name>A0A3E2GVR0_SCYLI</name>
<evidence type="ECO:0000256" key="14">
    <source>
        <dbReference type="SAM" id="MobiDB-lite"/>
    </source>
</evidence>
<evidence type="ECO:0000256" key="10">
    <source>
        <dbReference type="ARBA" id="ARBA00023136"/>
    </source>
</evidence>
<dbReference type="InterPro" id="IPR049326">
    <property type="entry name" value="Rhodopsin_dom_fungi"/>
</dbReference>
<evidence type="ECO:0000256" key="3">
    <source>
        <dbReference type="ARBA" id="ARBA00004613"/>
    </source>
</evidence>
<keyword evidence="11" id="KW-1015">Disulfide bond</keyword>
<organism evidence="19 20">
    <name type="scientific">Scytalidium lignicola</name>
    <name type="common">Hyphomycete</name>
    <dbReference type="NCBI Taxonomy" id="5539"/>
    <lineage>
        <taxon>Eukaryota</taxon>
        <taxon>Fungi</taxon>
        <taxon>Dikarya</taxon>
        <taxon>Ascomycota</taxon>
        <taxon>Pezizomycotina</taxon>
        <taxon>Leotiomycetes</taxon>
        <taxon>Leotiomycetes incertae sedis</taxon>
        <taxon>Scytalidium</taxon>
    </lineage>
</organism>
<accession>A0A3E2GVR0</accession>
<evidence type="ECO:0000256" key="13">
    <source>
        <dbReference type="ARBA" id="ARBA00038359"/>
    </source>
</evidence>
<evidence type="ECO:0000256" key="1">
    <source>
        <dbReference type="ARBA" id="ARBA00004141"/>
    </source>
</evidence>
<comment type="similarity">
    <text evidence="13">Belongs to the SAT4 family.</text>
</comment>